<feature type="compositionally biased region" description="Polar residues" evidence="1">
    <location>
        <begin position="474"/>
        <end position="485"/>
    </location>
</feature>
<protein>
    <submittedName>
        <fullName evidence="2">Uncharacterized protein</fullName>
    </submittedName>
</protein>
<feature type="compositionally biased region" description="Polar residues" evidence="1">
    <location>
        <begin position="588"/>
        <end position="606"/>
    </location>
</feature>
<sequence length="789" mass="84887">MSYLPPVYPPMFDESFSRPPSNTQPQAADGCIHYDTSNGDLAAADVVTNVHQDDAEMVSMNSVNQLDLTICALQASETSSDSTNRDTGSPIHIPSSPTKGDLTSYMNVAPPILVLSGPNELGCAPSEVPPCLEVDLTSLSEPRGPVLAGSVPEALALSTTDPVQEAVEPSTLSNSALTSLLCAIGVDQLLPDLFQRTTEDTLRATDKALLPIGHGHKEYSEKHTEDINNNACSPLPAPVIPILDATIADSISTDDNTELLDESATITKLAQTDFEANFSLGQSQPVPYIVEDNLPLDTELDASSVDCTPASDAPLEFEGYKTYELHDLFPELPAEALPISSIGTENSQNKYPIELGVDLPPAANEPVLPDAIAFQEDENMEPVSPSPSYSSLPSSSPPGLFSSSPPPDDLATPPSSSPPPVRSSQADEKRDAVGYEIDDSSMPLQHSDYLTNTLEEDSSMASRMKPELDEEPSDNNVSDNNTSIADSGPQEISIATDMQMNAASHQPPNPKRPTFASQEKQYRKLARPFRSPVINNDSPLMMGKGVYVGGKVEKPSVLVNDESPVPTATVITEPFKDHTKNAAKQFKSPLSQTVTGPSPSLVTTNASGRYSDAQSLFSIQQLQAKVQKLKQAIKIKQDGNGEEEEQLAKLVSKWRTAGRDVAWEVWDTVKDLAPGEGPMIGPLRGGWDEGEKPFGQTQGGKRRRDGWGYDDDRGGKKAKVEGFESSWGWNNDQKNAEIGAVPDEDSAMEVEDEEVDTPQHALGTMLRFMGIAPETLGWNEDEGDFVGDA</sequence>
<feature type="region of interest" description="Disordered" evidence="1">
    <location>
        <begin position="681"/>
        <end position="735"/>
    </location>
</feature>
<name>A0ABP1D1B3_9APHY</name>
<dbReference type="Proteomes" id="UP001497453">
    <property type="component" value="Chromosome 2"/>
</dbReference>
<proteinExistence type="predicted"/>
<feature type="region of interest" description="Disordered" evidence="1">
    <location>
        <begin position="587"/>
        <end position="606"/>
    </location>
</feature>
<feature type="compositionally biased region" description="Polar residues" evidence="1">
    <location>
        <begin position="496"/>
        <end position="506"/>
    </location>
</feature>
<reference evidence="3" key="1">
    <citation type="submission" date="2024-04" db="EMBL/GenBank/DDBJ databases">
        <authorList>
            <person name="Shaw F."/>
            <person name="Minotto A."/>
        </authorList>
    </citation>
    <scope>NUCLEOTIDE SEQUENCE [LARGE SCALE GENOMIC DNA]</scope>
</reference>
<evidence type="ECO:0000313" key="3">
    <source>
        <dbReference type="Proteomes" id="UP001497453"/>
    </source>
</evidence>
<feature type="compositionally biased region" description="Low complexity" evidence="1">
    <location>
        <begin position="382"/>
        <end position="414"/>
    </location>
</feature>
<gene>
    <name evidence="2" type="ORF">GFSPODELE1_LOCUS3704</name>
</gene>
<evidence type="ECO:0000256" key="1">
    <source>
        <dbReference type="SAM" id="MobiDB-lite"/>
    </source>
</evidence>
<feature type="region of interest" description="Disordered" evidence="1">
    <location>
        <begin position="379"/>
        <end position="520"/>
    </location>
</feature>
<feature type="region of interest" description="Disordered" evidence="1">
    <location>
        <begin position="77"/>
        <end position="98"/>
    </location>
</feature>
<feature type="compositionally biased region" description="Polar residues" evidence="1">
    <location>
        <begin position="77"/>
        <end position="87"/>
    </location>
</feature>
<evidence type="ECO:0000313" key="2">
    <source>
        <dbReference type="EMBL" id="CAL1701685.1"/>
    </source>
</evidence>
<accession>A0ABP1D1B3</accession>
<dbReference type="Gene3D" id="6.10.140.1020">
    <property type="match status" value="1"/>
</dbReference>
<dbReference type="EMBL" id="OZ037945">
    <property type="protein sequence ID" value="CAL1701685.1"/>
    <property type="molecule type" value="Genomic_DNA"/>
</dbReference>
<keyword evidence="3" id="KW-1185">Reference proteome</keyword>
<feature type="compositionally biased region" description="Polar residues" evidence="1">
    <location>
        <begin position="442"/>
        <end position="453"/>
    </location>
</feature>
<feature type="compositionally biased region" description="Basic and acidic residues" evidence="1">
    <location>
        <begin position="705"/>
        <end position="722"/>
    </location>
</feature>
<organism evidence="2 3">
    <name type="scientific">Somion occarium</name>
    <dbReference type="NCBI Taxonomy" id="3059160"/>
    <lineage>
        <taxon>Eukaryota</taxon>
        <taxon>Fungi</taxon>
        <taxon>Dikarya</taxon>
        <taxon>Basidiomycota</taxon>
        <taxon>Agaricomycotina</taxon>
        <taxon>Agaricomycetes</taxon>
        <taxon>Polyporales</taxon>
        <taxon>Cerrenaceae</taxon>
        <taxon>Somion</taxon>
    </lineage>
</organism>